<sequence length="69" mass="7484">FPLYVLFNPSTADFIYIVSSDGTVPTAAGFGSPLIAGYVYDSQVCGSVPLFSLFQDVAGDHWYTTRIVE</sequence>
<reference evidence="2" key="1">
    <citation type="submission" date="2020-11" db="EMBL/GenBank/DDBJ databases">
        <authorList>
            <consortium name="DOE Joint Genome Institute"/>
            <person name="Ahrendt S."/>
            <person name="Riley R."/>
            <person name="Andreopoulos W."/>
            <person name="LaButti K."/>
            <person name="Pangilinan J."/>
            <person name="Ruiz-duenas F.J."/>
            <person name="Barrasa J.M."/>
            <person name="Sanchez-Garcia M."/>
            <person name="Camarero S."/>
            <person name="Miyauchi S."/>
            <person name="Serrano A."/>
            <person name="Linde D."/>
            <person name="Babiker R."/>
            <person name="Drula E."/>
            <person name="Ayuso-Fernandez I."/>
            <person name="Pacheco R."/>
            <person name="Padilla G."/>
            <person name="Ferreira P."/>
            <person name="Barriuso J."/>
            <person name="Kellner H."/>
            <person name="Castanera R."/>
            <person name="Alfaro M."/>
            <person name="Ramirez L."/>
            <person name="Pisabarro A.G."/>
            <person name="Kuo A."/>
            <person name="Tritt A."/>
            <person name="Lipzen A."/>
            <person name="He G."/>
            <person name="Yan M."/>
            <person name="Ng V."/>
            <person name="Cullen D."/>
            <person name="Martin F."/>
            <person name="Rosso M.-N."/>
            <person name="Henrissat B."/>
            <person name="Hibbett D."/>
            <person name="Martinez A.T."/>
            <person name="Grigoriev I.V."/>
        </authorList>
    </citation>
    <scope>NUCLEOTIDE SEQUENCE</scope>
    <source>
        <strain evidence="2">AH 44721</strain>
    </source>
</reference>
<keyword evidence="3" id="KW-1185">Reference proteome</keyword>
<gene>
    <name evidence="2" type="ORF">CPB84DRAFT_1684533</name>
</gene>
<proteinExistence type="predicted"/>
<protein>
    <recommendedName>
        <fullName evidence="1">DUF5648 domain-containing protein</fullName>
    </recommendedName>
</protein>
<evidence type="ECO:0000313" key="2">
    <source>
        <dbReference type="EMBL" id="KAF8887880.1"/>
    </source>
</evidence>
<evidence type="ECO:0000313" key="3">
    <source>
        <dbReference type="Proteomes" id="UP000724874"/>
    </source>
</evidence>
<dbReference type="OrthoDB" id="9971254at2759"/>
<name>A0A9P5NHA9_GYMJU</name>
<dbReference type="Proteomes" id="UP000724874">
    <property type="component" value="Unassembled WGS sequence"/>
</dbReference>
<dbReference type="AlphaFoldDB" id="A0A9P5NHA9"/>
<feature type="domain" description="DUF5648" evidence="1">
    <location>
        <begin position="2"/>
        <end position="67"/>
    </location>
</feature>
<dbReference type="InterPro" id="IPR043708">
    <property type="entry name" value="DUF5648"/>
</dbReference>
<evidence type="ECO:0000259" key="1">
    <source>
        <dbReference type="Pfam" id="PF18885"/>
    </source>
</evidence>
<accession>A0A9P5NHA9</accession>
<feature type="non-terminal residue" evidence="2">
    <location>
        <position position="1"/>
    </location>
</feature>
<dbReference type="EMBL" id="JADNYJ010000088">
    <property type="protein sequence ID" value="KAF8887880.1"/>
    <property type="molecule type" value="Genomic_DNA"/>
</dbReference>
<comment type="caution">
    <text evidence="2">The sequence shown here is derived from an EMBL/GenBank/DDBJ whole genome shotgun (WGS) entry which is preliminary data.</text>
</comment>
<organism evidence="2 3">
    <name type="scientific">Gymnopilus junonius</name>
    <name type="common">Spectacular rustgill mushroom</name>
    <name type="synonym">Gymnopilus spectabilis subsp. junonius</name>
    <dbReference type="NCBI Taxonomy" id="109634"/>
    <lineage>
        <taxon>Eukaryota</taxon>
        <taxon>Fungi</taxon>
        <taxon>Dikarya</taxon>
        <taxon>Basidiomycota</taxon>
        <taxon>Agaricomycotina</taxon>
        <taxon>Agaricomycetes</taxon>
        <taxon>Agaricomycetidae</taxon>
        <taxon>Agaricales</taxon>
        <taxon>Agaricineae</taxon>
        <taxon>Hymenogastraceae</taxon>
        <taxon>Gymnopilus</taxon>
    </lineage>
</organism>
<dbReference type="Pfam" id="PF18885">
    <property type="entry name" value="DUF5648"/>
    <property type="match status" value="1"/>
</dbReference>